<keyword evidence="4" id="KW-0862">Zinc</keyword>
<protein>
    <recommendedName>
        <fullName evidence="8">RING-type domain-containing protein</fullName>
    </recommendedName>
</protein>
<accession>A0A2C9UFW3</accession>
<dbReference type="SMART" id="SM00185">
    <property type="entry name" value="ARM"/>
    <property type="match status" value="4"/>
</dbReference>
<evidence type="ECO:0000256" key="2">
    <source>
        <dbReference type="ARBA" id="ARBA00022737"/>
    </source>
</evidence>
<dbReference type="OMA" id="NECKTHE"/>
<dbReference type="STRING" id="3983.A0A2C9UFW3"/>
<evidence type="ECO:0000256" key="5">
    <source>
        <dbReference type="PROSITE-ProRule" id="PRU00175"/>
    </source>
</evidence>
<dbReference type="InterPro" id="IPR001841">
    <property type="entry name" value="Znf_RING"/>
</dbReference>
<dbReference type="SMART" id="SM00184">
    <property type="entry name" value="RING"/>
    <property type="match status" value="1"/>
</dbReference>
<organism evidence="9">
    <name type="scientific">Manihot esculenta</name>
    <name type="common">Cassava</name>
    <name type="synonym">Jatropha manihot</name>
    <dbReference type="NCBI Taxonomy" id="3983"/>
    <lineage>
        <taxon>Eukaryota</taxon>
        <taxon>Viridiplantae</taxon>
        <taxon>Streptophyta</taxon>
        <taxon>Embryophyta</taxon>
        <taxon>Tracheophyta</taxon>
        <taxon>Spermatophyta</taxon>
        <taxon>Magnoliopsida</taxon>
        <taxon>eudicotyledons</taxon>
        <taxon>Gunneridae</taxon>
        <taxon>Pentapetalae</taxon>
        <taxon>rosids</taxon>
        <taxon>fabids</taxon>
        <taxon>Malpighiales</taxon>
        <taxon>Euphorbiaceae</taxon>
        <taxon>Crotonoideae</taxon>
        <taxon>Manihoteae</taxon>
        <taxon>Manihot</taxon>
    </lineage>
</organism>
<evidence type="ECO:0000256" key="1">
    <source>
        <dbReference type="ARBA" id="ARBA00022723"/>
    </source>
</evidence>
<dbReference type="OrthoDB" id="449062at2759"/>
<evidence type="ECO:0000256" key="4">
    <source>
        <dbReference type="ARBA" id="ARBA00022833"/>
    </source>
</evidence>
<evidence type="ECO:0000256" key="6">
    <source>
        <dbReference type="SAM" id="MobiDB-lite"/>
    </source>
</evidence>
<feature type="compositionally biased region" description="Polar residues" evidence="6">
    <location>
        <begin position="1"/>
        <end position="26"/>
    </location>
</feature>
<dbReference type="InterPro" id="IPR017907">
    <property type="entry name" value="Znf_RING_CS"/>
</dbReference>
<reference evidence="9" key="1">
    <citation type="submission" date="2016-02" db="EMBL/GenBank/DDBJ databases">
        <title>WGS assembly of Manihot esculenta.</title>
        <authorList>
            <person name="Bredeson J.V."/>
            <person name="Prochnik S.E."/>
            <person name="Lyons J.B."/>
            <person name="Schmutz J."/>
            <person name="Grimwood J."/>
            <person name="Vrebalov J."/>
            <person name="Bart R.S."/>
            <person name="Amuge T."/>
            <person name="Ferguson M.E."/>
            <person name="Green R."/>
            <person name="Putnam N."/>
            <person name="Stites J."/>
            <person name="Rounsley S."/>
            <person name="Rokhsar D.S."/>
        </authorList>
    </citation>
    <scope>NUCLEOTIDE SEQUENCE [LARGE SCALE GENOMIC DNA]</scope>
    <source>
        <tissue evidence="9">Leaf</tissue>
    </source>
</reference>
<feature type="region of interest" description="Disordered" evidence="6">
    <location>
        <begin position="1"/>
        <end position="28"/>
    </location>
</feature>
<dbReference type="InterPro" id="IPR013083">
    <property type="entry name" value="Znf_RING/FYVE/PHD"/>
</dbReference>
<dbReference type="PANTHER" id="PTHR22894">
    <property type="entry name" value="RING-TYPE DOMAIN-CONTAINING PROTEIN"/>
    <property type="match status" value="1"/>
</dbReference>
<proteinExistence type="predicted"/>
<dbReference type="PROSITE" id="PS00518">
    <property type="entry name" value="ZF_RING_1"/>
    <property type="match status" value="1"/>
</dbReference>
<dbReference type="GO" id="GO:0008270">
    <property type="term" value="F:zinc ion binding"/>
    <property type="evidence" value="ECO:0007669"/>
    <property type="project" value="UniProtKB-KW"/>
</dbReference>
<evidence type="ECO:0000256" key="7">
    <source>
        <dbReference type="SAM" id="Phobius"/>
    </source>
</evidence>
<dbReference type="PROSITE" id="PS50089">
    <property type="entry name" value="ZF_RING_2"/>
    <property type="match status" value="1"/>
</dbReference>
<feature type="domain" description="RING-type" evidence="8">
    <location>
        <begin position="59"/>
        <end position="101"/>
    </location>
</feature>
<dbReference type="GO" id="GO:0061630">
    <property type="term" value="F:ubiquitin protein ligase activity"/>
    <property type="evidence" value="ECO:0007669"/>
    <property type="project" value="InterPro"/>
</dbReference>
<dbReference type="Pfam" id="PF00097">
    <property type="entry name" value="zf-C3HC4"/>
    <property type="match status" value="1"/>
</dbReference>
<evidence type="ECO:0000259" key="8">
    <source>
        <dbReference type="PROSITE" id="PS50089"/>
    </source>
</evidence>
<keyword evidence="7" id="KW-0812">Transmembrane</keyword>
<dbReference type="InterPro" id="IPR011989">
    <property type="entry name" value="ARM-like"/>
</dbReference>
<keyword evidence="2" id="KW-0677">Repeat</keyword>
<name>A0A2C9UFW3_MANES</name>
<feature type="transmembrane region" description="Helical" evidence="7">
    <location>
        <begin position="199"/>
        <end position="221"/>
    </location>
</feature>
<feature type="transmembrane region" description="Helical" evidence="7">
    <location>
        <begin position="176"/>
        <end position="193"/>
    </location>
</feature>
<dbReference type="InterPro" id="IPR000225">
    <property type="entry name" value="Armadillo"/>
</dbReference>
<dbReference type="InterPro" id="IPR018957">
    <property type="entry name" value="Znf_C3HC4_RING-type"/>
</dbReference>
<evidence type="ECO:0000313" key="9">
    <source>
        <dbReference type="EMBL" id="OAY29409.1"/>
    </source>
</evidence>
<dbReference type="AlphaFoldDB" id="A0A2C9UFW3"/>
<gene>
    <name evidence="9" type="ORF">MANES_15G143000</name>
</gene>
<keyword evidence="7" id="KW-0472">Membrane</keyword>
<dbReference type="SUPFAM" id="SSF48371">
    <property type="entry name" value="ARM repeat"/>
    <property type="match status" value="1"/>
</dbReference>
<dbReference type="InterPro" id="IPR038896">
    <property type="entry name" value="RNF170"/>
</dbReference>
<dbReference type="PANTHER" id="PTHR22894:SF4">
    <property type="entry name" value="E3 UBIQUITIN-PROTEIN LIGASE RNF170-LIKE ISOFORM X1"/>
    <property type="match status" value="1"/>
</dbReference>
<dbReference type="SUPFAM" id="SSF57850">
    <property type="entry name" value="RING/U-box"/>
    <property type="match status" value="1"/>
</dbReference>
<keyword evidence="7" id="KW-1133">Transmembrane helix</keyword>
<dbReference type="Gene3D" id="3.30.40.10">
    <property type="entry name" value="Zinc/RING finger domain, C3HC4 (zinc finger)"/>
    <property type="match status" value="1"/>
</dbReference>
<dbReference type="Gene3D" id="1.25.10.10">
    <property type="entry name" value="Leucine-rich Repeat Variant"/>
    <property type="match status" value="1"/>
</dbReference>
<dbReference type="EMBL" id="CM004401">
    <property type="protein sequence ID" value="OAY29409.1"/>
    <property type="molecule type" value="Genomic_DNA"/>
</dbReference>
<dbReference type="InterPro" id="IPR016024">
    <property type="entry name" value="ARM-type_fold"/>
</dbReference>
<keyword evidence="3 5" id="KW-0863">Zinc-finger</keyword>
<sequence length="697" mass="75253">MSSVSARKSNVVVSGGETSTNDNSSVVIDEGEGAAREAEIEINPRDGDRIGGPPVDDCCPICFGSFTVPCKANCGHWFCGSCILQYWNYSAASKPCKCPMCATGITKLTPEASLHSLQEQETTKVLGNVHRYNRLFVGGARGLVQKVRESPLFIKRIFQQMMDPDRPYSYLHEMRLFAMILSVFYAATPFNFIPTGGLGIVRLFDYAAIILVFSLRLVGLYRRRRLTQLREMGPPNKNALTISQDAFDELVKENMEDLGMDPVEALEDAIQTLTLQGVDLSGIVTCVPGEGSTKDNPVIHCLDRLKELESISKDRICGDSVDEMAGLFGKVVELCSIEGSGSAAIAVKNGGVELVCSICSKIPMGSKQVLVSALKTLALFLYDIQSTETFRSSGGPAILASILKSGVESLDILDSGFNVVAAAATGNEILKESFMELKIDELILQVLNRQNTGTVQSLYDAIRVLLTPDDNRVVASQVYGYARRFAKIGIAGALVDSLHGGLASTSLVSASIALKAVAVNDEICKSIAERGGIDTILQCIDVSGEQGNKAVARTCCSLLSKLAGSDSNKSVIIEKGGMNRLIQLSARFCDDPSVLQEVMSIITVLSLRSPNNAARAMEAGAGDLAIQAMLRFPSSQQLQRNSCLMIRNLVVRNPENRTLLLSHGIEKIIRKAKENHETCKDAATDALRDLGLDNYNA</sequence>
<keyword evidence="1" id="KW-0479">Metal-binding</keyword>
<evidence type="ECO:0000256" key="3">
    <source>
        <dbReference type="ARBA" id="ARBA00022771"/>
    </source>
</evidence>